<accession>A0A4R6FYG0</accession>
<feature type="domain" description="Bacterial Ig" evidence="2">
    <location>
        <begin position="338"/>
        <end position="419"/>
    </location>
</feature>
<feature type="domain" description="Bacterial Ig" evidence="2">
    <location>
        <begin position="674"/>
        <end position="755"/>
    </location>
</feature>
<keyword evidence="5" id="KW-1185">Reference proteome</keyword>
<evidence type="ECO:0000256" key="1">
    <source>
        <dbReference type="SAM" id="MobiDB-lite"/>
    </source>
</evidence>
<name>A0A4R6FYG0_9SPHN</name>
<feature type="domain" description="Bacterial Ig" evidence="2">
    <location>
        <begin position="1517"/>
        <end position="1598"/>
    </location>
</feature>
<feature type="compositionally biased region" description="Low complexity" evidence="1">
    <location>
        <begin position="495"/>
        <end position="510"/>
    </location>
</feature>
<feature type="compositionally biased region" description="Polar residues" evidence="1">
    <location>
        <begin position="1663"/>
        <end position="1675"/>
    </location>
</feature>
<feature type="domain" description="Bacterial Ig" evidence="2">
    <location>
        <begin position="1769"/>
        <end position="1850"/>
    </location>
</feature>
<dbReference type="InterPro" id="IPR055014">
    <property type="entry name" value="BapA_Bap-like_C"/>
</dbReference>
<dbReference type="InterPro" id="IPR048051">
    <property type="entry name" value="BapA-like_prefix-like"/>
</dbReference>
<dbReference type="RefSeq" id="WP_133494144.1">
    <property type="nucleotide sequence ID" value="NZ_BMLU01000001.1"/>
</dbReference>
<feature type="domain" description="Bacterial Ig" evidence="2">
    <location>
        <begin position="254"/>
        <end position="335"/>
    </location>
</feature>
<dbReference type="NCBIfam" id="NF045619">
    <property type="entry name" value="adhes_GNV_Cterm"/>
    <property type="match status" value="1"/>
</dbReference>
<evidence type="ECO:0000313" key="4">
    <source>
        <dbReference type="EMBL" id="TDN87012.1"/>
    </source>
</evidence>
<feature type="region of interest" description="Disordered" evidence="1">
    <location>
        <begin position="994"/>
        <end position="1044"/>
    </location>
</feature>
<proteinExistence type="predicted"/>
<feature type="domain" description="Bacterial Ig" evidence="2">
    <location>
        <begin position="422"/>
        <end position="503"/>
    </location>
</feature>
<dbReference type="Proteomes" id="UP000295493">
    <property type="component" value="Unassembled WGS sequence"/>
</dbReference>
<organism evidence="4 5">
    <name type="scientific">Stakelama pacifica</name>
    <dbReference type="NCBI Taxonomy" id="517720"/>
    <lineage>
        <taxon>Bacteria</taxon>
        <taxon>Pseudomonadati</taxon>
        <taxon>Pseudomonadota</taxon>
        <taxon>Alphaproteobacteria</taxon>
        <taxon>Sphingomonadales</taxon>
        <taxon>Sphingomonadaceae</taxon>
        <taxon>Stakelama</taxon>
    </lineage>
</organism>
<comment type="caution">
    <text evidence="4">The sequence shown here is derived from an EMBL/GenBank/DDBJ whole genome shotgun (WGS) entry which is preliminary data.</text>
</comment>
<feature type="domain" description="Bacterial Ig" evidence="2">
    <location>
        <begin position="1010"/>
        <end position="1091"/>
    </location>
</feature>
<feature type="domain" description="Bacterial Ig" evidence="2">
    <location>
        <begin position="2525"/>
        <end position="2606"/>
    </location>
</feature>
<feature type="domain" description="Bacterial Ig" evidence="2">
    <location>
        <begin position="170"/>
        <end position="251"/>
    </location>
</feature>
<feature type="domain" description="Bacterial Ig" evidence="2">
    <location>
        <begin position="2273"/>
        <end position="2354"/>
    </location>
</feature>
<feature type="domain" description="Bacterial Ig" evidence="2">
    <location>
        <begin position="843"/>
        <end position="923"/>
    </location>
</feature>
<feature type="compositionally biased region" description="Gly residues" evidence="1">
    <location>
        <begin position="148"/>
        <end position="162"/>
    </location>
</feature>
<feature type="region of interest" description="Disordered" evidence="1">
    <location>
        <begin position="1840"/>
        <end position="1891"/>
    </location>
</feature>
<protein>
    <submittedName>
        <fullName evidence="4">VCBS repeat-containing protein</fullName>
    </submittedName>
</protein>
<feature type="domain" description="Bacterial Ig" evidence="2">
    <location>
        <begin position="1685"/>
        <end position="1766"/>
    </location>
</feature>
<feature type="domain" description="Bacterial Ig" evidence="2">
    <location>
        <begin position="506"/>
        <end position="587"/>
    </location>
</feature>
<feature type="domain" description="Bacterial Ig" evidence="2">
    <location>
        <begin position="2357"/>
        <end position="2438"/>
    </location>
</feature>
<feature type="domain" description="Bacterial Ig" evidence="2">
    <location>
        <begin position="1178"/>
        <end position="1259"/>
    </location>
</feature>
<dbReference type="EMBL" id="SNWD01000001">
    <property type="protein sequence ID" value="TDN87012.1"/>
    <property type="molecule type" value="Genomic_DNA"/>
</dbReference>
<feature type="region of interest" description="Disordered" evidence="1">
    <location>
        <begin position="495"/>
        <end position="545"/>
    </location>
</feature>
<feature type="domain" description="Bacterial Ig" evidence="2">
    <location>
        <begin position="1094"/>
        <end position="1175"/>
    </location>
</feature>
<feature type="region of interest" description="Disordered" evidence="1">
    <location>
        <begin position="335"/>
        <end position="372"/>
    </location>
</feature>
<gene>
    <name evidence="4" type="ORF">EV664_101591</name>
</gene>
<feature type="domain" description="Bacterial Ig" evidence="2">
    <location>
        <begin position="590"/>
        <end position="671"/>
    </location>
</feature>
<evidence type="ECO:0000259" key="2">
    <source>
        <dbReference type="Pfam" id="PF17936"/>
    </source>
</evidence>
<feature type="compositionally biased region" description="Low complexity" evidence="1">
    <location>
        <begin position="1676"/>
        <end position="1692"/>
    </location>
</feature>
<dbReference type="Gene3D" id="2.60.40.10">
    <property type="entry name" value="Immunoglobulins"/>
    <property type="match status" value="30"/>
</dbReference>
<dbReference type="NCBIfam" id="TIGR01965">
    <property type="entry name" value="VCBS_repeat"/>
    <property type="match status" value="1"/>
</dbReference>
<dbReference type="Pfam" id="PF17936">
    <property type="entry name" value="Big_6"/>
    <property type="match status" value="30"/>
</dbReference>
<feature type="compositionally biased region" description="Polar residues" evidence="1">
    <location>
        <begin position="178"/>
        <end position="187"/>
    </location>
</feature>
<feature type="domain" description="Bacterial Ig" evidence="2">
    <location>
        <begin position="1262"/>
        <end position="1343"/>
    </location>
</feature>
<feature type="domain" description="Bacterial Ig" evidence="2">
    <location>
        <begin position="2105"/>
        <end position="2186"/>
    </location>
</feature>
<feature type="domain" description="Bacterial Ig" evidence="2">
    <location>
        <begin position="2609"/>
        <end position="2690"/>
    </location>
</feature>
<dbReference type="NCBIfam" id="NF033677">
    <property type="entry name" value="biofilm_BapA_N"/>
    <property type="match status" value="1"/>
</dbReference>
<feature type="compositionally biased region" description="Low complexity" evidence="1">
    <location>
        <begin position="1005"/>
        <end position="1017"/>
    </location>
</feature>
<evidence type="ECO:0000313" key="5">
    <source>
        <dbReference type="Proteomes" id="UP000295493"/>
    </source>
</evidence>
<dbReference type="NCBIfam" id="NF033510">
    <property type="entry name" value="Ca_tandemer"/>
    <property type="match status" value="29"/>
</dbReference>
<feature type="compositionally biased region" description="Polar residues" evidence="1">
    <location>
        <begin position="1840"/>
        <end position="1861"/>
    </location>
</feature>
<feature type="domain" description="Bacterial Ig" evidence="2">
    <location>
        <begin position="1937"/>
        <end position="2018"/>
    </location>
</feature>
<feature type="domain" description="Bacterial Ig" evidence="2">
    <location>
        <begin position="1434"/>
        <end position="1514"/>
    </location>
</feature>
<dbReference type="InterPro" id="IPR010221">
    <property type="entry name" value="VCBS_dom"/>
</dbReference>
<feature type="domain" description="Bacterial Ig" evidence="2">
    <location>
        <begin position="1853"/>
        <end position="1934"/>
    </location>
</feature>
<feature type="domain" description="Biofilm-associated protein BapA-like prefix-like" evidence="3">
    <location>
        <begin position="5"/>
        <end position="111"/>
    </location>
</feature>
<feature type="domain" description="Bacterial Ig" evidence="2">
    <location>
        <begin position="2189"/>
        <end position="2270"/>
    </location>
</feature>
<evidence type="ECO:0000259" key="3">
    <source>
        <dbReference type="Pfam" id="PF22783"/>
    </source>
</evidence>
<feature type="domain" description="Bacterial Ig" evidence="2">
    <location>
        <begin position="2442"/>
        <end position="2522"/>
    </location>
</feature>
<dbReference type="InterPro" id="IPR013783">
    <property type="entry name" value="Ig-like_fold"/>
</dbReference>
<dbReference type="Pfam" id="PF22783">
    <property type="entry name" value="BapA_N"/>
    <property type="match status" value="1"/>
</dbReference>
<reference evidence="4 5" key="1">
    <citation type="submission" date="2019-03" db="EMBL/GenBank/DDBJ databases">
        <title>Genomic Encyclopedia of Type Strains, Phase IV (KMG-IV): sequencing the most valuable type-strain genomes for metagenomic binning, comparative biology and taxonomic classification.</title>
        <authorList>
            <person name="Goeker M."/>
        </authorList>
    </citation>
    <scope>NUCLEOTIDE SEQUENCE [LARGE SCALE GENOMIC DNA]</scope>
    <source>
        <strain evidence="4 5">DSM 25059</strain>
    </source>
</reference>
<dbReference type="InterPro" id="IPR041498">
    <property type="entry name" value="Big_6"/>
</dbReference>
<feature type="region of interest" description="Disordered" evidence="1">
    <location>
        <begin position="1663"/>
        <end position="1692"/>
    </location>
</feature>
<dbReference type="OrthoDB" id="8481600at2"/>
<feature type="region of interest" description="Disordered" evidence="1">
    <location>
        <begin position="143"/>
        <end position="192"/>
    </location>
</feature>
<feature type="domain" description="Bacterial Ig" evidence="2">
    <location>
        <begin position="926"/>
        <end position="1007"/>
    </location>
</feature>
<feature type="domain" description="Bacterial Ig" evidence="2">
    <location>
        <begin position="1346"/>
        <end position="1427"/>
    </location>
</feature>
<dbReference type="Pfam" id="PF17963">
    <property type="entry name" value="Big_9"/>
    <property type="match status" value="1"/>
</dbReference>
<feature type="domain" description="Bacterial Ig" evidence="2">
    <location>
        <begin position="2021"/>
        <end position="2102"/>
    </location>
</feature>
<sequence>MPADIILKSNGAEQQVPIDAIDLDAPSIVRLDIPRTAVEGMQRQGDDLIVQLKDGDTIRIADFFNTPGELANDLVFEEQDGTQWLAATEGGTPRYTLLNDLDELMTATSAASGGSSLLVPGIIGGVAGIGGIAAAASGGGNDDNTGAGTDGDAGDGGTVGGADGDDDTVAPAAPTGTINGDGSSISGTGEPGAVIRVTDPDGTVIGTATVAADGTYTVSLNPPQVDGETLAVSQSDAAGNVSDALALAAPDLTAPDAPDATVVANGSAVTGTGEPGATVEIRDGNGTVIGTAVVAADGSFTVPLDPPLTNGETLSVVQSDAAGNVSAAVTAVAPDTTAPDAPEASIAPDGSAVTGTGEPGATVTVTDADGNPIGSATVGSDGTYTLTLSPPVANGETIGIVQTDSAGNSSPAVNLAAPDVTAPEAPDATVATDGSAVTGTGEPGATVEIRDSNGTVIGTAVVAADGSFTVPLDPPLTNGETLSVVQSDAAGNVSAASSAVAPDTTAPDAPEASVAPDGSAVTGTGEPGATVTVTDADGNPLGSATVGGDGTYTLTLSPPVANGETIGVVQTDSAGNSSPAVNLVAPDVTAPATPDAIISADGGEISGTGEPGARITIRGPDGAAIGTAIVGGDGTYSADLTPAQRNGEALQVTQTDSAGNSSAAIDVTAPDLTAPDAPIATVGDDGTVVTGTGEPGATITVTDPDGTAIGSAIVGADGAFSVALSPAQIASETLGITQSDAAGNVSPPASAIAPDLTAPDAPTATVSNDGTVVTGTGEAGATITISDPAGVPIGTAIVGSDGSYSATLRTAQTNGEALSVVQSDAAGNVSPSTLASAPDLVTPPAPDASVSPDGALISGSGEPGATITVRDSGGTVLATGAAGPEGEFSIALSPPQITGISLSVTQSDGAGNISPATSAPTPDLTAPDAPAATINASGDTITGTGEAGATVRVTDADGKVIGTAMIDPDGNYSVALVPAETDGEALGVTQRDAAGNASAPTSLTAPDLSAPDAPAASVTADGSAVTGTGEPGTEVRVTGSGGTLLGTGQVNGDGSYSVTLSPAQSDGETVRVTLTDAGGNVSPATSALAPDLTAPDAPTAIIAADGSQVTGTGDPGASITVTDPDGTVLGTAIVGSDGSYTADLTPDQRNGELLQVTQADDAGNDSPAIAVTAPDLTAPDIPTASVSGDGSSVTGSGEAGATVRIFDADGNQIGAAQVGADGNYTAPLTPAQVDGETLGITQSDAAGNISPQASAEAPDLTAPDAPTAVIDATGTMVTGTGEAGATITVRGPDNSIIGTATVDAAGDYAAMLTPAQVDSETVTVSQTDIAGNLSDTIALTAPDLTAPDAPDAAVSGDGAAIIGTGEPGTDVTITDPLGRTVGTGTVGIDGNYAVSITPVQTNGETLRVTLTDAAGNVSPATAAAAPDLVLNDTPDAPTAAVGPNGETVTGTGEVGASVTVTDPDGVMIGSGLVGSDGNYAITLDTPQRDGEVLSVAQARPGGPNSAPAVAIAPDLTAPDAPVATLDATGTIVTGTGEPGATVEIRTAGGTLIGTGTVEENGNYALALSTAQTNGETLSIVQIDAAGNVSPQAVLTAPDLTAPDAPGLAVGPDGTTVTGTGEAGATVTVRDTDGTVIGTALVGGDGTYSAALADAQTNGETLTATQTDDAGNVSPQTSATAPDLTAPAAPDASVSPDGTLIAGSGEAGAAITVRDSGGTIIATGTVGPDGQYSIPLSPPQVSGDPVSVTQTDGGGNVSPATAALTPDLTAPDAPVATIDAAGDTITGTGEPGATVRVTDANGVPIGTATIGGDGTYSVTLSPAQQDGEALSITQRDNAGNLSAATPVTAPDSTAPQPPTATITGDGDSVSGTGEPGARITITDPQGNPIGSSIVLEDGTYSATLTPPQIDGETLAVTQADGAGNVSGARAVLAPDLTAPDAPEATIAADGTAVTGTGEPGTEVRITDNDGNLLGTGMVGGDGSYSVPLSPVQDNGGTVSVTLIDAGGNVSPAVTVAAPDLVAPDAPAATVSTDGSEVTGTGEPGAMIRITDPDGMIIGMATVGADGRYTAELTTAQTDGEVLQVVQTDAGGNMSPAVNSAAPDLTAPDAPVATISGDGTLVTGTGEAGAMVRVLDGDGNVIGSAMVGSDGNFSAPLSVAQTDGELLNVRQSDAAGNVSGTTALTAPDLTAPPAPVATVAPDGTTVTGTGEAGATVTVTDADGNTLGSALVDSNGTYTVPLTPAQANGEMLSVVQSDPAGNVSPDTVAVAPDITAPAAPTAAIDGNGAVVSGTGEPGATIRVFDPDDRLIGSGQVDANGTYSVTLTLAQRNGEQLDVVQADASDNVSGAADVIAPDLTAPAAPTGTVAADGASVTGTGEAGATVTVSAADGTVLGTAQVGADGSYTAQISPPQVDGEALDLFQTDAAGNVSPDRNVTAPDYTGPPAPTAVVAGDGNSVSGTGEAGATISVTDPEGVALGSTTVAANGTYTVALSEAQLDGERLTVSQTDTGGNASPPVTAIAPDLTAPDAPIATVGANGLTVTGTGEAGATVTVRDPDGNPIGTALVQPNGSYTVSLSSAQANGELLTVTQADPAGNVSPVTNAPAPDITAPDAADNLAVADDGTTLTGTGEAGASVEVTDALGEVIGVGTVGTDGSFAVTLIPPQTAGETLNVLLTDPAGNESGVAMVSAPYDITAFDNVATAGIDLTPETSNVTVGSANYLALVSLGVVNLQAEVLSVPNVRFTVEPGHTLDASFTYDALANIGVAAGYSVVVQQWNGTQWVGLDGQGSSSLLELGLLNGDLVAGAQLNAGTYRAFLTFDGAAGVGLLGDLDVAGVDADYTAIGGADPQATSGNVITDPGPGGELDFVSPDTVVQSVTVNGTVVAVNADGTIVDGQYGTLIINLDGSYSYTPDADPNAIGRTDSFTYTLIDRADGETESATLAVTIGSDDVTAMPVATDDMAMVTANYDNVVETVAPMTEFTFNTPGTLIGSVTRSGNDGFTVAADTVSDVTITAIRGGILSLLPSYTITVREADGDVVRSVTQTAVAGLPLGSGVSVTIEDLGPGNYTYTVSSTNNVGTGYGTTVYLGETVTHLDQYDFTGATSADGNVLGNDAPGTDFVTLRIDTGTGFEDVGDAGRTITGQYGTLTIDDAGTYHYEVTPGLAHSSTDLVDSFTYQIVQPGGTSVTASLDITIDSDTPQSGAVAMTTESLNFDQLQYDNGMAEVSLADLFGQSNEGDALLSHYLDSLDVDSVTTGAAVTQSSDSDLSATSDMSADPLDYLDTMTVNDDQHLVSHHQF</sequence>
<feature type="domain" description="Bacterial Ig" evidence="2">
    <location>
        <begin position="1601"/>
        <end position="1682"/>
    </location>
</feature>
<feature type="domain" description="Bacterial Ig" evidence="2">
    <location>
        <begin position="758"/>
        <end position="839"/>
    </location>
</feature>